<dbReference type="EMBL" id="MGHY01000005">
    <property type="protein sequence ID" value="OGM79957.1"/>
    <property type="molecule type" value="Genomic_DNA"/>
</dbReference>
<accession>A0A1F8CUF7</accession>
<dbReference type="AlphaFoldDB" id="A0A1F8CUF7"/>
<protein>
    <submittedName>
        <fullName evidence="2">Uncharacterized protein</fullName>
    </submittedName>
</protein>
<reference evidence="2 3" key="1">
    <citation type="journal article" date="2016" name="Nat. Commun.">
        <title>Thousands of microbial genomes shed light on interconnected biogeochemical processes in an aquifer system.</title>
        <authorList>
            <person name="Anantharaman K."/>
            <person name="Brown C.T."/>
            <person name="Hug L.A."/>
            <person name="Sharon I."/>
            <person name="Castelle C.J."/>
            <person name="Probst A.J."/>
            <person name="Thomas B.C."/>
            <person name="Singh A."/>
            <person name="Wilkins M.J."/>
            <person name="Karaoz U."/>
            <person name="Brodie E.L."/>
            <person name="Williams K.H."/>
            <person name="Hubbard S.S."/>
            <person name="Banfield J.F."/>
        </authorList>
    </citation>
    <scope>NUCLEOTIDE SEQUENCE [LARGE SCALE GENOMIC DNA]</scope>
</reference>
<feature type="compositionally biased region" description="Basic residues" evidence="1">
    <location>
        <begin position="61"/>
        <end position="73"/>
    </location>
</feature>
<organism evidence="2 3">
    <name type="scientific">Candidatus Woesebacteria bacterium RIFOXYB1_FULL_38_16</name>
    <dbReference type="NCBI Taxonomy" id="1802538"/>
    <lineage>
        <taxon>Bacteria</taxon>
        <taxon>Candidatus Woeseibacteriota</taxon>
    </lineage>
</organism>
<sequence>MGALLGAGAIVLGNSKTRKSLKKSLFEFVETGDEKLDKAERVVSSELKEKSENARKLFEKTKKHGKKRLKKSLSKVQKQLEK</sequence>
<evidence type="ECO:0000256" key="1">
    <source>
        <dbReference type="SAM" id="MobiDB-lite"/>
    </source>
</evidence>
<name>A0A1F8CUF7_9BACT</name>
<proteinExistence type="predicted"/>
<dbReference type="Proteomes" id="UP000178999">
    <property type="component" value="Unassembled WGS sequence"/>
</dbReference>
<comment type="caution">
    <text evidence="2">The sequence shown here is derived from an EMBL/GenBank/DDBJ whole genome shotgun (WGS) entry which is preliminary data.</text>
</comment>
<evidence type="ECO:0000313" key="2">
    <source>
        <dbReference type="EMBL" id="OGM79957.1"/>
    </source>
</evidence>
<dbReference type="STRING" id="1802538.A2382_04695"/>
<gene>
    <name evidence="2" type="ORF">A2382_04695</name>
</gene>
<feature type="region of interest" description="Disordered" evidence="1">
    <location>
        <begin position="59"/>
        <end position="82"/>
    </location>
</feature>
<evidence type="ECO:0000313" key="3">
    <source>
        <dbReference type="Proteomes" id="UP000178999"/>
    </source>
</evidence>